<gene>
    <name evidence="2" type="ORF">HMI46_18085</name>
</gene>
<accession>A0AAP7DK14</accession>
<name>A0AAP7DK14_PAEAL</name>
<protein>
    <recommendedName>
        <fullName evidence="1">DUF7694 domain-containing protein</fullName>
    </recommendedName>
</protein>
<feature type="domain" description="DUF7694" evidence="1">
    <location>
        <begin position="40"/>
        <end position="101"/>
    </location>
</feature>
<evidence type="ECO:0000259" key="1">
    <source>
        <dbReference type="Pfam" id="PF24746"/>
    </source>
</evidence>
<sequence>MSKWVGKPSPKSMHVGTGWYGELNRSYTDGEYAVMTRPVATEWGEVTHACIINANSTDIPWAEKQRIKNELFGSSRTAIEVFPPESELVDEANMYHIWILPKGMKLPFTLKEA</sequence>
<evidence type="ECO:0000313" key="3">
    <source>
        <dbReference type="Proteomes" id="UP000552038"/>
    </source>
</evidence>
<organism evidence="2 3">
    <name type="scientific">Paenibacillus alvei</name>
    <name type="common">Bacillus alvei</name>
    <dbReference type="NCBI Taxonomy" id="44250"/>
    <lineage>
        <taxon>Bacteria</taxon>
        <taxon>Bacillati</taxon>
        <taxon>Bacillota</taxon>
        <taxon>Bacilli</taxon>
        <taxon>Bacillales</taxon>
        <taxon>Paenibacillaceae</taxon>
        <taxon>Paenibacillus</taxon>
    </lineage>
</organism>
<dbReference type="InterPro" id="IPR056111">
    <property type="entry name" value="DUF7694"/>
</dbReference>
<dbReference type="Pfam" id="PF24746">
    <property type="entry name" value="DUF7694"/>
    <property type="match status" value="1"/>
</dbReference>
<dbReference type="Proteomes" id="UP000552038">
    <property type="component" value="Unassembled WGS sequence"/>
</dbReference>
<dbReference type="EMBL" id="JABFOR010000025">
    <property type="protein sequence ID" value="NOJ72460.1"/>
    <property type="molecule type" value="Genomic_DNA"/>
</dbReference>
<evidence type="ECO:0000313" key="2">
    <source>
        <dbReference type="EMBL" id="NOJ72460.1"/>
    </source>
</evidence>
<dbReference type="RefSeq" id="WP_171417995.1">
    <property type="nucleotide sequence ID" value="NZ_JABFOR010000025.1"/>
</dbReference>
<reference evidence="2 3" key="1">
    <citation type="submission" date="2020-05" db="EMBL/GenBank/DDBJ databases">
        <title>Whole genome sequencing and identification of novel metabolites from Paenibacillus alvei strain JR949.</title>
        <authorList>
            <person name="Rajendhran J."/>
            <person name="Sree Pranav P."/>
            <person name="Mahalakshmi B."/>
            <person name="Karthikeyan R."/>
        </authorList>
    </citation>
    <scope>NUCLEOTIDE SEQUENCE [LARGE SCALE GENOMIC DNA]</scope>
    <source>
        <strain evidence="2 3">JR949</strain>
    </source>
</reference>
<dbReference type="AlphaFoldDB" id="A0AAP7DK14"/>
<comment type="caution">
    <text evidence="2">The sequence shown here is derived from an EMBL/GenBank/DDBJ whole genome shotgun (WGS) entry which is preliminary data.</text>
</comment>
<proteinExistence type="predicted"/>